<dbReference type="InterPro" id="IPR000702">
    <property type="entry name" value="Ribosomal_uL6-like"/>
</dbReference>
<organism evidence="6 7">
    <name type="scientific">Bos mutus</name>
    <name type="common">wild yak</name>
    <dbReference type="NCBI Taxonomy" id="72004"/>
    <lineage>
        <taxon>Eukaryota</taxon>
        <taxon>Metazoa</taxon>
        <taxon>Chordata</taxon>
        <taxon>Craniata</taxon>
        <taxon>Vertebrata</taxon>
        <taxon>Euteleostomi</taxon>
        <taxon>Mammalia</taxon>
        <taxon>Eutheria</taxon>
        <taxon>Laurasiatheria</taxon>
        <taxon>Artiodactyla</taxon>
        <taxon>Ruminantia</taxon>
        <taxon>Pecora</taxon>
        <taxon>Bovidae</taxon>
        <taxon>Bovinae</taxon>
        <taxon>Bos</taxon>
    </lineage>
</organism>
<dbReference type="Proteomes" id="UP000322234">
    <property type="component" value="Unassembled WGS sequence"/>
</dbReference>
<dbReference type="PANTHER" id="PTHR11655:SF46">
    <property type="entry name" value="LARGE RIBOSOMAL SUBUNIT PROTEIN UL6"/>
    <property type="match status" value="1"/>
</dbReference>
<gene>
    <name evidence="6" type="ORF">E5288_WYG000152</name>
</gene>
<comment type="caution">
    <text evidence="6">The sequence shown here is derived from an EMBL/GenBank/DDBJ whole genome shotgun (WGS) entry which is preliminary data.</text>
</comment>
<reference evidence="6" key="1">
    <citation type="submission" date="2019-10" db="EMBL/GenBank/DDBJ databases">
        <title>The sequence and de novo assembly of the wild yak genome.</title>
        <authorList>
            <person name="Liu Y."/>
        </authorList>
    </citation>
    <scope>NUCLEOTIDE SEQUENCE [LARGE SCALE GENOMIC DNA]</scope>
    <source>
        <strain evidence="6">WY2019</strain>
    </source>
</reference>
<accession>A0A6B0RFN8</accession>
<dbReference type="GO" id="GO:0003735">
    <property type="term" value="F:structural constituent of ribosome"/>
    <property type="evidence" value="ECO:0007669"/>
    <property type="project" value="InterPro"/>
</dbReference>
<dbReference type="GO" id="GO:0019843">
    <property type="term" value="F:rRNA binding"/>
    <property type="evidence" value="ECO:0007669"/>
    <property type="project" value="InterPro"/>
</dbReference>
<dbReference type="GO" id="GO:0022625">
    <property type="term" value="C:cytosolic large ribosomal subunit"/>
    <property type="evidence" value="ECO:0007669"/>
    <property type="project" value="TreeGrafter"/>
</dbReference>
<evidence type="ECO:0000256" key="5">
    <source>
        <dbReference type="ARBA" id="ARBA00035349"/>
    </source>
</evidence>
<keyword evidence="7" id="KW-1185">Reference proteome</keyword>
<keyword evidence="2" id="KW-0689">Ribosomal protein</keyword>
<proteinExistence type="inferred from homology"/>
<dbReference type="FunFam" id="3.90.930.12:FF:000005">
    <property type="entry name" value="60S ribosomal protein L9"/>
    <property type="match status" value="1"/>
</dbReference>
<evidence type="ECO:0000256" key="1">
    <source>
        <dbReference type="ARBA" id="ARBA00009356"/>
    </source>
</evidence>
<keyword evidence="3" id="KW-0687">Ribonucleoprotein</keyword>
<dbReference type="Gene3D" id="3.90.930.12">
    <property type="entry name" value="Ribosomal protein L6, alpha-beta domain"/>
    <property type="match status" value="2"/>
</dbReference>
<dbReference type="SUPFAM" id="SSF56053">
    <property type="entry name" value="Ribosomal protein L6"/>
    <property type="match status" value="2"/>
</dbReference>
<dbReference type="EMBL" id="VBQZ03000038">
    <property type="protein sequence ID" value="MXQ87467.1"/>
    <property type="molecule type" value="Genomic_DNA"/>
</dbReference>
<protein>
    <recommendedName>
        <fullName evidence="4">Large ribosomal subunit protein uL6</fullName>
    </recommendedName>
    <alternativeName>
        <fullName evidence="5">60S ribosomal protein L9</fullName>
    </alternativeName>
</protein>
<dbReference type="PANTHER" id="PTHR11655">
    <property type="entry name" value="60S/50S RIBOSOMAL PROTEIN L6/L9"/>
    <property type="match status" value="1"/>
</dbReference>
<dbReference type="GO" id="GO:0002181">
    <property type="term" value="P:cytoplasmic translation"/>
    <property type="evidence" value="ECO:0007669"/>
    <property type="project" value="TreeGrafter"/>
</dbReference>
<evidence type="ECO:0000256" key="4">
    <source>
        <dbReference type="ARBA" id="ARBA00035246"/>
    </source>
</evidence>
<evidence type="ECO:0000256" key="2">
    <source>
        <dbReference type="ARBA" id="ARBA00022980"/>
    </source>
</evidence>
<sequence length="156" mass="17870">MSDSAYTLKGCTVKGPRGTQWRDFNHIDVAFSLLGKKKKRLQVDKWWRNKKELVTVCTICSRVQNMIKSVTLGFCYKMRRMVLLLKSENFGDGKYIHRGQMSLDMAYSVPQAQEDELSLEGNHTELVSDSASHKDIRKFLDGIYVSEKGTVQQADE</sequence>
<evidence type="ECO:0000313" key="6">
    <source>
        <dbReference type="EMBL" id="MXQ87467.1"/>
    </source>
</evidence>
<evidence type="ECO:0000256" key="3">
    <source>
        <dbReference type="ARBA" id="ARBA00023274"/>
    </source>
</evidence>
<name>A0A6B0RFN8_9CETA</name>
<comment type="similarity">
    <text evidence="1">Belongs to the universal ribosomal protein uL6 family.</text>
</comment>
<dbReference type="AlphaFoldDB" id="A0A6B0RFN8"/>
<dbReference type="InterPro" id="IPR036789">
    <property type="entry name" value="Ribosomal_uL6-like_a/b-dom_sf"/>
</dbReference>
<evidence type="ECO:0000313" key="7">
    <source>
        <dbReference type="Proteomes" id="UP000322234"/>
    </source>
</evidence>